<protein>
    <submittedName>
        <fullName evidence="12">Type I secretion system permease/ATPase</fullName>
    </submittedName>
</protein>
<keyword evidence="6 8" id="KW-1133">Transmembrane helix</keyword>
<feature type="transmembrane region" description="Helical" evidence="8">
    <location>
        <begin position="175"/>
        <end position="196"/>
    </location>
</feature>
<dbReference type="Gene3D" id="3.90.70.10">
    <property type="entry name" value="Cysteine proteinases"/>
    <property type="match status" value="1"/>
</dbReference>
<dbReference type="PROSITE" id="PS50929">
    <property type="entry name" value="ABC_TM1F"/>
    <property type="match status" value="1"/>
</dbReference>
<dbReference type="InterPro" id="IPR011527">
    <property type="entry name" value="ABC1_TM_dom"/>
</dbReference>
<keyword evidence="13" id="KW-1185">Reference proteome</keyword>
<dbReference type="Proteomes" id="UP001500631">
    <property type="component" value="Unassembled WGS sequence"/>
</dbReference>
<keyword evidence="4" id="KW-0378">Hydrolase</keyword>
<dbReference type="SMART" id="SM00382">
    <property type="entry name" value="AAA"/>
    <property type="match status" value="1"/>
</dbReference>
<feature type="domain" description="Peptidase C39" evidence="11">
    <location>
        <begin position="17"/>
        <end position="142"/>
    </location>
</feature>
<dbReference type="SUPFAM" id="SSF52540">
    <property type="entry name" value="P-loop containing nucleoside triphosphate hydrolases"/>
    <property type="match status" value="1"/>
</dbReference>
<evidence type="ECO:0000313" key="12">
    <source>
        <dbReference type="EMBL" id="GAA5104285.1"/>
    </source>
</evidence>
<keyword evidence="2 8" id="KW-0812">Transmembrane</keyword>
<dbReference type="Gene3D" id="3.40.50.300">
    <property type="entry name" value="P-loop containing nucleotide triphosphate hydrolases"/>
    <property type="match status" value="1"/>
</dbReference>
<dbReference type="PROSITE" id="PS50893">
    <property type="entry name" value="ABC_TRANSPORTER_2"/>
    <property type="match status" value="1"/>
</dbReference>
<dbReference type="RefSeq" id="WP_345668226.1">
    <property type="nucleotide sequence ID" value="NZ_BAABKE010000011.1"/>
</dbReference>
<evidence type="ECO:0000259" key="10">
    <source>
        <dbReference type="PROSITE" id="PS50929"/>
    </source>
</evidence>
<keyword evidence="5" id="KW-0067">ATP-binding</keyword>
<dbReference type="Gene3D" id="1.20.1560.10">
    <property type="entry name" value="ABC transporter type 1, transmembrane domain"/>
    <property type="match status" value="1"/>
</dbReference>
<dbReference type="InterPro" id="IPR003593">
    <property type="entry name" value="AAA+_ATPase"/>
</dbReference>
<keyword evidence="7 8" id="KW-0472">Membrane</keyword>
<evidence type="ECO:0000313" key="13">
    <source>
        <dbReference type="Proteomes" id="UP001500631"/>
    </source>
</evidence>
<dbReference type="Pfam" id="PF00664">
    <property type="entry name" value="ABC_membrane"/>
    <property type="match status" value="1"/>
</dbReference>
<dbReference type="InterPro" id="IPR017750">
    <property type="entry name" value="ATPase_T1SS"/>
</dbReference>
<dbReference type="PANTHER" id="PTHR43394:SF1">
    <property type="entry name" value="ATP-BINDING CASSETTE SUB-FAMILY B MEMBER 10, MITOCHONDRIAL"/>
    <property type="match status" value="1"/>
</dbReference>
<dbReference type="InterPro" id="IPR003439">
    <property type="entry name" value="ABC_transporter-like_ATP-bd"/>
</dbReference>
<accession>A0ABP9N0C3</accession>
<evidence type="ECO:0000256" key="3">
    <source>
        <dbReference type="ARBA" id="ARBA00022741"/>
    </source>
</evidence>
<evidence type="ECO:0000256" key="4">
    <source>
        <dbReference type="ARBA" id="ARBA00022801"/>
    </source>
</evidence>
<dbReference type="PANTHER" id="PTHR43394">
    <property type="entry name" value="ATP-DEPENDENT PERMEASE MDL1, MITOCHONDRIAL"/>
    <property type="match status" value="1"/>
</dbReference>
<evidence type="ECO:0000259" key="11">
    <source>
        <dbReference type="PROSITE" id="PS50990"/>
    </source>
</evidence>
<dbReference type="Pfam" id="PF00005">
    <property type="entry name" value="ABC_tran"/>
    <property type="match status" value="1"/>
</dbReference>
<evidence type="ECO:0000259" key="9">
    <source>
        <dbReference type="PROSITE" id="PS50893"/>
    </source>
</evidence>
<gene>
    <name evidence="12" type="ORF">GCM10023338_23750</name>
</gene>
<dbReference type="InterPro" id="IPR005074">
    <property type="entry name" value="Peptidase_C39"/>
</dbReference>
<sequence>MHQKEDLDITKHNSPSQDQNIFDYSHWIEAVITIAKSYRLEVSKENITLTSYWLKNSPLSDVLRGIARQAGLSVSVIKFTSKELSVWRLPLVVQFHDGQIAVIDAIDQNGQVSITYSGDGGVRSQISQELLLANVKLAVVLRPSHTVPDSRIDDYVQSHDQHWLKKLILRDWKPYSHVFIASFLVNILALSGILFTRQVYDRVIPAESYPTLYVLFSGVMIAIIFSFLLQKLRTRVIDLLGKRADLRISDRVFGHALRIKNAHRPKSVGTFISQIRDLDSVREMFTSTTVTAFVDVPFFLLFCVVFWSLAGSLVWIPIIAVILMILPGLLVQGKLRALSNEAMRESSLRNSILIEAVQGNEDIKTLQAEQRFQHQWNNYNAVLTDVNLRLRSLTSTLTGWTQGGQTATFSSIVLFGAPMVINGDLSTGSLIAASILSGRMIAPMAGLTQVLIRWQQAKSAYHGINELMKLPVDCPDNQQRVHKSVILGNYHIKNASFFYSQDSETPSLLIHQLKIKQGEKIAILGRNGAGKSTLLQVLSGLLEPKTGIVSVDGVSLSHIDPADVRRDVGLMGQGAGLFHGTIRENLMLGAPLATDDEIDKILNITGASEFIRQLPTGLDHVIAEGGLGLSGGQRQSLLLARILIRNPYIVLLDEPTAALDDVTEKHLLNGLKAWVADKTMVVATHKMSIVNMVDRIIVVDHGKIVLDEQRDIALAKLSGKTQ</sequence>
<name>A0ABP9N0C3_9GAMM</name>
<comment type="caution">
    <text evidence="12">The sequence shown here is derived from an EMBL/GenBank/DDBJ whole genome shotgun (WGS) entry which is preliminary data.</text>
</comment>
<dbReference type="CDD" id="cd18587">
    <property type="entry name" value="ABC_6TM_LapB_like"/>
    <property type="match status" value="1"/>
</dbReference>
<evidence type="ECO:0000256" key="6">
    <source>
        <dbReference type="ARBA" id="ARBA00022989"/>
    </source>
</evidence>
<dbReference type="NCBIfam" id="TIGR03375">
    <property type="entry name" value="type_I_sec_LssB"/>
    <property type="match status" value="1"/>
</dbReference>
<dbReference type="InterPro" id="IPR039421">
    <property type="entry name" value="Type_1_exporter"/>
</dbReference>
<evidence type="ECO:0000256" key="7">
    <source>
        <dbReference type="ARBA" id="ARBA00023136"/>
    </source>
</evidence>
<evidence type="ECO:0000256" key="2">
    <source>
        <dbReference type="ARBA" id="ARBA00022692"/>
    </source>
</evidence>
<feature type="transmembrane region" description="Helical" evidence="8">
    <location>
        <begin position="208"/>
        <end position="229"/>
    </location>
</feature>
<organism evidence="12 13">
    <name type="scientific">Wohlfahrtiimonas larvae</name>
    <dbReference type="NCBI Taxonomy" id="1157986"/>
    <lineage>
        <taxon>Bacteria</taxon>
        <taxon>Pseudomonadati</taxon>
        <taxon>Pseudomonadota</taxon>
        <taxon>Gammaproteobacteria</taxon>
        <taxon>Cardiobacteriales</taxon>
        <taxon>Ignatzschineriaceae</taxon>
        <taxon>Wohlfahrtiimonas</taxon>
    </lineage>
</organism>
<dbReference type="SUPFAM" id="SSF90123">
    <property type="entry name" value="ABC transporter transmembrane region"/>
    <property type="match status" value="1"/>
</dbReference>
<comment type="subcellular location">
    <subcellularLocation>
        <location evidence="1">Cell membrane</location>
        <topology evidence="1">Multi-pass membrane protein</topology>
    </subcellularLocation>
</comment>
<dbReference type="InterPro" id="IPR036640">
    <property type="entry name" value="ABC1_TM_sf"/>
</dbReference>
<feature type="domain" description="ABC transporter" evidence="9">
    <location>
        <begin position="492"/>
        <end position="722"/>
    </location>
</feature>
<evidence type="ECO:0000256" key="1">
    <source>
        <dbReference type="ARBA" id="ARBA00004651"/>
    </source>
</evidence>
<dbReference type="PROSITE" id="PS50990">
    <property type="entry name" value="PEPTIDASE_C39"/>
    <property type="match status" value="1"/>
</dbReference>
<keyword evidence="3" id="KW-0547">Nucleotide-binding</keyword>
<proteinExistence type="predicted"/>
<evidence type="ECO:0000256" key="5">
    <source>
        <dbReference type="ARBA" id="ARBA00022840"/>
    </source>
</evidence>
<dbReference type="InterPro" id="IPR027417">
    <property type="entry name" value="P-loop_NTPase"/>
</dbReference>
<reference evidence="13" key="1">
    <citation type="journal article" date="2019" name="Int. J. Syst. Evol. Microbiol.">
        <title>The Global Catalogue of Microorganisms (GCM) 10K type strain sequencing project: providing services to taxonomists for standard genome sequencing and annotation.</title>
        <authorList>
            <consortium name="The Broad Institute Genomics Platform"/>
            <consortium name="The Broad Institute Genome Sequencing Center for Infectious Disease"/>
            <person name="Wu L."/>
            <person name="Ma J."/>
        </authorList>
    </citation>
    <scope>NUCLEOTIDE SEQUENCE [LARGE SCALE GENOMIC DNA]</scope>
    <source>
        <strain evidence="13">JCM 18424</strain>
    </source>
</reference>
<evidence type="ECO:0000256" key="8">
    <source>
        <dbReference type="SAM" id="Phobius"/>
    </source>
</evidence>
<feature type="domain" description="ABC transmembrane type-1" evidence="10">
    <location>
        <begin position="178"/>
        <end position="456"/>
    </location>
</feature>
<dbReference type="EMBL" id="BAABKE010000011">
    <property type="protein sequence ID" value="GAA5104285.1"/>
    <property type="molecule type" value="Genomic_DNA"/>
</dbReference>